<keyword evidence="10" id="KW-0813">Transport</keyword>
<evidence type="ECO:0000256" key="5">
    <source>
        <dbReference type="ARBA" id="ARBA00023136"/>
    </source>
</evidence>
<dbReference type="Proteomes" id="UP000614490">
    <property type="component" value="Unassembled WGS sequence"/>
</dbReference>
<evidence type="ECO:0000256" key="8">
    <source>
        <dbReference type="ARBA" id="ARBA00035585"/>
    </source>
</evidence>
<dbReference type="AlphaFoldDB" id="A0A931MW34"/>
<dbReference type="PANTHER" id="PTHR28259">
    <property type="entry name" value="FLUORIDE EXPORT PROTEIN 1-RELATED"/>
    <property type="match status" value="1"/>
</dbReference>
<comment type="activity regulation">
    <text evidence="10">Na(+) is not transported, but it plays an essential structural role and its presence is essential for fluoride channel function.</text>
</comment>
<sequence length="125" mass="13806">MRPTIYIGVALGGGLGAVFRYLITHTFPYKSVFPLSTLIINLIGCFVLSFSYQFFKRYFTINLVFQKALTTGLIGSFTTFSAFTVEFTHLLNQSVGLSSLYIGLTVVGGLLMTFAGHKWGEKVIT</sequence>
<comment type="caution">
    <text evidence="11">The sequence shown here is derived from an EMBL/GenBank/DDBJ whole genome shotgun (WGS) entry which is preliminary data.</text>
</comment>
<feature type="transmembrane region" description="Helical" evidence="10">
    <location>
        <begin position="67"/>
        <end position="85"/>
    </location>
</feature>
<dbReference type="GO" id="GO:0005886">
    <property type="term" value="C:plasma membrane"/>
    <property type="evidence" value="ECO:0007669"/>
    <property type="project" value="UniProtKB-SubCell"/>
</dbReference>
<evidence type="ECO:0000256" key="9">
    <source>
        <dbReference type="ARBA" id="ARBA00049940"/>
    </source>
</evidence>
<dbReference type="InterPro" id="IPR003691">
    <property type="entry name" value="FluC"/>
</dbReference>
<evidence type="ECO:0000256" key="3">
    <source>
        <dbReference type="ARBA" id="ARBA00022692"/>
    </source>
</evidence>
<keyword evidence="10" id="KW-0406">Ion transport</keyword>
<dbReference type="PANTHER" id="PTHR28259:SF1">
    <property type="entry name" value="FLUORIDE EXPORT PROTEIN 1-RELATED"/>
    <property type="match status" value="1"/>
</dbReference>
<keyword evidence="4 10" id="KW-1133">Transmembrane helix</keyword>
<proteinExistence type="inferred from homology"/>
<dbReference type="EMBL" id="JADZSC010000002">
    <property type="protein sequence ID" value="MBH0231001.1"/>
    <property type="molecule type" value="Genomic_DNA"/>
</dbReference>
<keyword evidence="6 10" id="KW-0407">Ion channel</keyword>
<evidence type="ECO:0000256" key="2">
    <source>
        <dbReference type="ARBA" id="ARBA00022475"/>
    </source>
</evidence>
<feature type="transmembrane region" description="Helical" evidence="10">
    <location>
        <begin position="35"/>
        <end position="55"/>
    </location>
</feature>
<evidence type="ECO:0000256" key="1">
    <source>
        <dbReference type="ARBA" id="ARBA00004651"/>
    </source>
</evidence>
<comment type="similarity">
    <text evidence="7 10">Belongs to the fluoride channel Fluc/FEX (TC 1.A.43) family.</text>
</comment>
<evidence type="ECO:0000313" key="11">
    <source>
        <dbReference type="EMBL" id="MBH0231001.1"/>
    </source>
</evidence>
<keyword evidence="3 10" id="KW-0812">Transmembrane</keyword>
<keyword evidence="5 10" id="KW-0472">Membrane</keyword>
<organism evidence="11 12">
    <name type="scientific">Halobacillus yeomjeoni</name>
    <dbReference type="NCBI Taxonomy" id="311194"/>
    <lineage>
        <taxon>Bacteria</taxon>
        <taxon>Bacillati</taxon>
        <taxon>Bacillota</taxon>
        <taxon>Bacilli</taxon>
        <taxon>Bacillales</taxon>
        <taxon>Bacillaceae</taxon>
        <taxon>Halobacillus</taxon>
    </lineage>
</organism>
<dbReference type="GO" id="GO:0062054">
    <property type="term" value="F:fluoride channel activity"/>
    <property type="evidence" value="ECO:0007669"/>
    <property type="project" value="UniProtKB-UniRule"/>
</dbReference>
<accession>A0A931MW34</accession>
<dbReference type="GO" id="GO:0046872">
    <property type="term" value="F:metal ion binding"/>
    <property type="evidence" value="ECO:0007669"/>
    <property type="project" value="UniProtKB-KW"/>
</dbReference>
<evidence type="ECO:0000256" key="7">
    <source>
        <dbReference type="ARBA" id="ARBA00035120"/>
    </source>
</evidence>
<feature type="binding site" evidence="10">
    <location>
        <position position="75"/>
    </location>
    <ligand>
        <name>Na(+)</name>
        <dbReference type="ChEBI" id="CHEBI:29101"/>
        <note>structural</note>
    </ligand>
</feature>
<protein>
    <recommendedName>
        <fullName evidence="10">Fluoride-specific ion channel FluC</fullName>
    </recommendedName>
</protein>
<comment type="function">
    <text evidence="9 10">Fluoride-specific ion channel. Important for reducing fluoride concentration in the cell, thus reducing its toxicity.</text>
</comment>
<comment type="catalytic activity">
    <reaction evidence="8">
        <text>fluoride(in) = fluoride(out)</text>
        <dbReference type="Rhea" id="RHEA:76159"/>
        <dbReference type="ChEBI" id="CHEBI:17051"/>
    </reaction>
    <physiologicalReaction direction="left-to-right" evidence="8">
        <dbReference type="Rhea" id="RHEA:76160"/>
    </physiologicalReaction>
</comment>
<comment type="subcellular location">
    <subcellularLocation>
        <location evidence="1 10">Cell membrane</location>
        <topology evidence="1 10">Multi-pass membrane protein</topology>
    </subcellularLocation>
</comment>
<keyword evidence="10" id="KW-0915">Sodium</keyword>
<dbReference type="GO" id="GO:0140114">
    <property type="term" value="P:cellular detoxification of fluoride"/>
    <property type="evidence" value="ECO:0007669"/>
    <property type="project" value="UniProtKB-UniRule"/>
</dbReference>
<evidence type="ECO:0000256" key="6">
    <source>
        <dbReference type="ARBA" id="ARBA00023303"/>
    </source>
</evidence>
<feature type="transmembrane region" description="Helical" evidence="10">
    <location>
        <begin position="97"/>
        <end position="116"/>
    </location>
</feature>
<reference evidence="11 12" key="1">
    <citation type="journal article" date="2005" name="Int. J. Syst. Evol. Microbiol.">
        <title>Halobacillus yeomjeoni sp. nov., isolated from a marine solar saltern in Korea.</title>
        <authorList>
            <person name="Yoon J.H."/>
            <person name="Kang S.J."/>
            <person name="Lee C.H."/>
            <person name="Oh H.W."/>
            <person name="Oh T.K."/>
        </authorList>
    </citation>
    <scope>NUCLEOTIDE SEQUENCE [LARGE SCALE GENOMIC DNA]</scope>
    <source>
        <strain evidence="11 12">KCTC 3957</strain>
    </source>
</reference>
<feature type="transmembrane region" description="Helical" evidence="10">
    <location>
        <begin position="5"/>
        <end position="23"/>
    </location>
</feature>
<name>A0A931MW34_9BACI</name>
<dbReference type="RefSeq" id="WP_197317602.1">
    <property type="nucleotide sequence ID" value="NZ_JADZSC010000002.1"/>
</dbReference>
<keyword evidence="2 10" id="KW-1003">Cell membrane</keyword>
<evidence type="ECO:0000256" key="4">
    <source>
        <dbReference type="ARBA" id="ARBA00022989"/>
    </source>
</evidence>
<dbReference type="HAMAP" id="MF_00454">
    <property type="entry name" value="FluC"/>
    <property type="match status" value="1"/>
</dbReference>
<gene>
    <name evidence="10" type="primary">fluC</name>
    <name evidence="10" type="synonym">crcB</name>
    <name evidence="11" type="ORF">H0267_12305</name>
</gene>
<keyword evidence="12" id="KW-1185">Reference proteome</keyword>
<evidence type="ECO:0000313" key="12">
    <source>
        <dbReference type="Proteomes" id="UP000614490"/>
    </source>
</evidence>
<keyword evidence="10" id="KW-0479">Metal-binding</keyword>
<dbReference type="Pfam" id="PF02537">
    <property type="entry name" value="CRCB"/>
    <property type="match status" value="1"/>
</dbReference>
<evidence type="ECO:0000256" key="10">
    <source>
        <dbReference type="HAMAP-Rule" id="MF_00454"/>
    </source>
</evidence>
<feature type="binding site" evidence="10">
    <location>
        <position position="78"/>
    </location>
    <ligand>
        <name>Na(+)</name>
        <dbReference type="ChEBI" id="CHEBI:29101"/>
        <note>structural</note>
    </ligand>
</feature>